<sequence length="131" mass="14205">MEDHFEREQHEHRPQVVHVVDGGGCHGSLEARAITHLAERNHDARDASADVGAHDHIDALSDGHASGAHECDDNGRHRSRTVEQCRGHGTDHETSHGVVGKVEGSLGVTSKSKSKPVTDELDSHHEKVESP</sequence>
<proteinExistence type="predicted"/>
<feature type="compositionally biased region" description="Basic and acidic residues" evidence="1">
    <location>
        <begin position="116"/>
        <end position="131"/>
    </location>
</feature>
<feature type="compositionally biased region" description="Basic and acidic residues" evidence="1">
    <location>
        <begin position="1"/>
        <end position="14"/>
    </location>
</feature>
<gene>
    <name evidence="2" type="ORF">Plil01_001635200</name>
</gene>
<evidence type="ECO:0000313" key="3">
    <source>
        <dbReference type="Proteomes" id="UP001165083"/>
    </source>
</evidence>
<evidence type="ECO:0000313" key="2">
    <source>
        <dbReference type="EMBL" id="GMF39628.1"/>
    </source>
</evidence>
<name>A0A9W6XJ56_9STRA</name>
<evidence type="ECO:0000256" key="1">
    <source>
        <dbReference type="SAM" id="MobiDB-lite"/>
    </source>
</evidence>
<dbReference type="AlphaFoldDB" id="A0A9W6XJ56"/>
<comment type="caution">
    <text evidence="2">The sequence shown here is derived from an EMBL/GenBank/DDBJ whole genome shotgun (WGS) entry which is preliminary data.</text>
</comment>
<keyword evidence="3" id="KW-1185">Reference proteome</keyword>
<dbReference type="Proteomes" id="UP001165083">
    <property type="component" value="Unassembled WGS sequence"/>
</dbReference>
<reference evidence="2" key="1">
    <citation type="submission" date="2023-04" db="EMBL/GenBank/DDBJ databases">
        <title>Phytophthora lilii NBRC 32176.</title>
        <authorList>
            <person name="Ichikawa N."/>
            <person name="Sato H."/>
            <person name="Tonouchi N."/>
        </authorList>
    </citation>
    <scope>NUCLEOTIDE SEQUENCE</scope>
    <source>
        <strain evidence="2">NBRC 32176</strain>
    </source>
</reference>
<feature type="compositionally biased region" description="Basic and acidic residues" evidence="1">
    <location>
        <begin position="58"/>
        <end position="95"/>
    </location>
</feature>
<feature type="region of interest" description="Disordered" evidence="1">
    <location>
        <begin position="1"/>
        <end position="27"/>
    </location>
</feature>
<protein>
    <submittedName>
        <fullName evidence="2">Unnamed protein product</fullName>
    </submittedName>
</protein>
<feature type="region of interest" description="Disordered" evidence="1">
    <location>
        <begin position="58"/>
        <end position="131"/>
    </location>
</feature>
<organism evidence="2 3">
    <name type="scientific">Phytophthora lilii</name>
    <dbReference type="NCBI Taxonomy" id="2077276"/>
    <lineage>
        <taxon>Eukaryota</taxon>
        <taxon>Sar</taxon>
        <taxon>Stramenopiles</taxon>
        <taxon>Oomycota</taxon>
        <taxon>Peronosporomycetes</taxon>
        <taxon>Peronosporales</taxon>
        <taxon>Peronosporaceae</taxon>
        <taxon>Phytophthora</taxon>
    </lineage>
</organism>
<dbReference type="EMBL" id="BSXW01001868">
    <property type="protein sequence ID" value="GMF39628.1"/>
    <property type="molecule type" value="Genomic_DNA"/>
</dbReference>
<accession>A0A9W6XJ56</accession>